<dbReference type="InterPro" id="IPR050641">
    <property type="entry name" value="RIFMO-like"/>
</dbReference>
<dbReference type="PANTHER" id="PTHR43004:SF19">
    <property type="entry name" value="BINDING MONOOXYGENASE, PUTATIVE (JCVI)-RELATED"/>
    <property type="match status" value="1"/>
</dbReference>
<evidence type="ECO:0000256" key="2">
    <source>
        <dbReference type="ARBA" id="ARBA00022630"/>
    </source>
</evidence>
<dbReference type="PANTHER" id="PTHR43004">
    <property type="entry name" value="TRK SYSTEM POTASSIUM UPTAKE PROTEIN"/>
    <property type="match status" value="1"/>
</dbReference>
<protein>
    <submittedName>
        <fullName evidence="5">FAD-dependent oxidoreductase</fullName>
    </submittedName>
</protein>
<dbReference type="RefSeq" id="WP_131893458.1">
    <property type="nucleotide sequence ID" value="NZ_SMKZ01000009.1"/>
</dbReference>
<dbReference type="Proteomes" id="UP000294739">
    <property type="component" value="Unassembled WGS sequence"/>
</dbReference>
<name>A0A4R5DMD9_9ACTN</name>
<gene>
    <name evidence="5" type="ORF">E1269_08760</name>
</gene>
<comment type="cofactor">
    <cofactor evidence="1">
        <name>FAD</name>
        <dbReference type="ChEBI" id="CHEBI:57692"/>
    </cofactor>
</comment>
<keyword evidence="3" id="KW-0274">FAD</keyword>
<dbReference type="OrthoDB" id="8670884at2"/>
<keyword evidence="2" id="KW-0285">Flavoprotein</keyword>
<evidence type="ECO:0000256" key="1">
    <source>
        <dbReference type="ARBA" id="ARBA00001974"/>
    </source>
</evidence>
<evidence type="ECO:0000313" key="6">
    <source>
        <dbReference type="Proteomes" id="UP000294739"/>
    </source>
</evidence>
<dbReference type="SUPFAM" id="SSF51905">
    <property type="entry name" value="FAD/NAD(P)-binding domain"/>
    <property type="match status" value="1"/>
</dbReference>
<dbReference type="InParanoid" id="A0A4R5DMD9"/>
<dbReference type="GO" id="GO:0016709">
    <property type="term" value="F:oxidoreductase activity, acting on paired donors, with incorporation or reduction of molecular oxygen, NAD(P)H as one donor, and incorporation of one atom of oxygen"/>
    <property type="evidence" value="ECO:0007669"/>
    <property type="project" value="UniProtKB-ARBA"/>
</dbReference>
<dbReference type="Pfam" id="PF21274">
    <property type="entry name" value="Rng_hyd_C"/>
    <property type="match status" value="1"/>
</dbReference>
<dbReference type="InterPro" id="IPR002938">
    <property type="entry name" value="FAD-bd"/>
</dbReference>
<dbReference type="Pfam" id="PF01494">
    <property type="entry name" value="FAD_binding_3"/>
    <property type="match status" value="1"/>
</dbReference>
<organism evidence="5 6">
    <name type="scientific">Jiangella asiatica</name>
    <dbReference type="NCBI Taxonomy" id="2530372"/>
    <lineage>
        <taxon>Bacteria</taxon>
        <taxon>Bacillati</taxon>
        <taxon>Actinomycetota</taxon>
        <taxon>Actinomycetes</taxon>
        <taxon>Jiangellales</taxon>
        <taxon>Jiangellaceae</taxon>
        <taxon>Jiangella</taxon>
    </lineage>
</organism>
<comment type="caution">
    <text evidence="5">The sequence shown here is derived from an EMBL/GenBank/DDBJ whole genome shotgun (WGS) entry which is preliminary data.</text>
</comment>
<reference evidence="5 6" key="1">
    <citation type="submission" date="2019-03" db="EMBL/GenBank/DDBJ databases">
        <title>Draft genome sequences of novel Actinobacteria.</title>
        <authorList>
            <person name="Sahin N."/>
            <person name="Ay H."/>
            <person name="Saygin H."/>
        </authorList>
    </citation>
    <scope>NUCLEOTIDE SEQUENCE [LARGE SCALE GENOMIC DNA]</scope>
    <source>
        <strain evidence="5 6">5K138</strain>
    </source>
</reference>
<dbReference type="Gene3D" id="3.40.30.120">
    <property type="match status" value="1"/>
</dbReference>
<accession>A0A4R5DMD9</accession>
<sequence length="491" mass="52630">MSDASDVVVVGGGPTGLLLAGDLAAAGVSCTLLERRTERPPLTRAFAVHARTLETFDARGIAEQVVGSGTRVSSLNLFGSIEVDLSALPTRFPFVLVTPQYNVEDVLERRARAAGADLVTGTEAVALSQDDDGVEVAVAGPDGERRLRASYVVGADGLDSTIRRALDVPFPGEAVVRSVMLADVRLAEPPDDVLVIGAGDDGFAFIAPFGDGWYRVIAWDRHLQRPEDDPVDLDEIRAVAAKVLGTDHGMHDPRWLSRFHSDERLAPTYRVGRAFLAGDAAHVHSPAGGQGMNTSLQDAANLSWKLAGTVHGWAPDPLLDTYDEERHAVGQSVVQGSGTLLRMALMGSAPLRAVRNVAGAAAARIGPVRRKAGEFVSGLAIGYSRARGDHPLVGRRVPDVTVLGLDGERERLYEKLRTGRFVLLTGQDHHGLVDPWAGRVDLVSTLDRSQGLTLVRPDGYVAWATDTKPIMRRDVELRAALITWCGDPARQ</sequence>
<proteinExistence type="predicted"/>
<dbReference type="GO" id="GO:0071949">
    <property type="term" value="F:FAD binding"/>
    <property type="evidence" value="ECO:0007669"/>
    <property type="project" value="InterPro"/>
</dbReference>
<feature type="domain" description="FAD-binding" evidence="4">
    <location>
        <begin position="6"/>
        <end position="336"/>
    </location>
</feature>
<keyword evidence="6" id="KW-1185">Reference proteome</keyword>
<dbReference type="FunCoup" id="A0A4R5DMD9">
    <property type="interactions" value="84"/>
</dbReference>
<evidence type="ECO:0000259" key="4">
    <source>
        <dbReference type="Pfam" id="PF01494"/>
    </source>
</evidence>
<evidence type="ECO:0000313" key="5">
    <source>
        <dbReference type="EMBL" id="TDE11843.1"/>
    </source>
</evidence>
<evidence type="ECO:0000256" key="3">
    <source>
        <dbReference type="ARBA" id="ARBA00022827"/>
    </source>
</evidence>
<dbReference type="Gene3D" id="3.50.50.60">
    <property type="entry name" value="FAD/NAD(P)-binding domain"/>
    <property type="match status" value="1"/>
</dbReference>
<dbReference type="EMBL" id="SMKZ01000009">
    <property type="protein sequence ID" value="TDE11843.1"/>
    <property type="molecule type" value="Genomic_DNA"/>
</dbReference>
<dbReference type="AlphaFoldDB" id="A0A4R5DMD9"/>
<dbReference type="PRINTS" id="PR00420">
    <property type="entry name" value="RNGMNOXGNASE"/>
</dbReference>
<dbReference type="InterPro" id="IPR036188">
    <property type="entry name" value="FAD/NAD-bd_sf"/>
</dbReference>
<dbReference type="Gene3D" id="3.30.70.2450">
    <property type="match status" value="1"/>
</dbReference>